<dbReference type="Pfam" id="PF01789">
    <property type="entry name" value="PsbP"/>
    <property type="match status" value="1"/>
</dbReference>
<gene>
    <name evidence="2" type="ORF">IFM89_005581</name>
</gene>
<dbReference type="AlphaFoldDB" id="A0A835M1N7"/>
<dbReference type="InterPro" id="IPR016123">
    <property type="entry name" value="Mog1/PsbP_a/b/a-sand"/>
</dbReference>
<proteinExistence type="predicted"/>
<dbReference type="GO" id="GO:0009654">
    <property type="term" value="C:photosystem II oxygen evolving complex"/>
    <property type="evidence" value="ECO:0007669"/>
    <property type="project" value="InterPro"/>
</dbReference>
<comment type="caution">
    <text evidence="2">The sequence shown here is derived from an EMBL/GenBank/DDBJ whole genome shotgun (WGS) entry which is preliminary data.</text>
</comment>
<dbReference type="GO" id="GO:0005509">
    <property type="term" value="F:calcium ion binding"/>
    <property type="evidence" value="ECO:0007669"/>
    <property type="project" value="InterPro"/>
</dbReference>
<dbReference type="EMBL" id="JADFTS010000003">
    <property type="protein sequence ID" value="KAF9613102.1"/>
    <property type="molecule type" value="Genomic_DNA"/>
</dbReference>
<name>A0A835M1N7_9MAGN</name>
<dbReference type="InterPro" id="IPR002683">
    <property type="entry name" value="PsbP_C"/>
</dbReference>
<evidence type="ECO:0000313" key="3">
    <source>
        <dbReference type="Proteomes" id="UP000631114"/>
    </source>
</evidence>
<dbReference type="Gene3D" id="3.40.1000.10">
    <property type="entry name" value="Mog1/PsbP, alpha/beta/alpha sandwich"/>
    <property type="match status" value="1"/>
</dbReference>
<evidence type="ECO:0000313" key="2">
    <source>
        <dbReference type="EMBL" id="KAF9613102.1"/>
    </source>
</evidence>
<protein>
    <recommendedName>
        <fullName evidence="1">PsbP C-terminal domain-containing protein</fullName>
    </recommendedName>
</protein>
<dbReference type="GO" id="GO:0015979">
    <property type="term" value="P:photosynthesis"/>
    <property type="evidence" value="ECO:0007669"/>
    <property type="project" value="InterPro"/>
</dbReference>
<dbReference type="PANTHER" id="PTHR31407:SF17">
    <property type="entry name" value="PSBP DOMAIN-CONTAINING PROTEIN 3, CHLOROPLASTIC"/>
    <property type="match status" value="1"/>
</dbReference>
<evidence type="ECO:0000259" key="1">
    <source>
        <dbReference type="Pfam" id="PF01789"/>
    </source>
</evidence>
<dbReference type="OrthoDB" id="2013293at2759"/>
<dbReference type="PANTHER" id="PTHR31407">
    <property type="match status" value="1"/>
</dbReference>
<sequence length="146" mass="16333">MIYSVCMKQNEEEMKIGKTKRREALLQTVFAAFSLPSIASTALAETDVQESTFGVYSDETKKFKIVIPKDWIVGEGESDGIRSLTAFYPEESTSSNVSVLISGLGADYTKLESFGKVDEFAETLVELLLQFFEDESEKYKIVKARS</sequence>
<organism evidence="2 3">
    <name type="scientific">Coptis chinensis</name>
    <dbReference type="NCBI Taxonomy" id="261450"/>
    <lineage>
        <taxon>Eukaryota</taxon>
        <taxon>Viridiplantae</taxon>
        <taxon>Streptophyta</taxon>
        <taxon>Embryophyta</taxon>
        <taxon>Tracheophyta</taxon>
        <taxon>Spermatophyta</taxon>
        <taxon>Magnoliopsida</taxon>
        <taxon>Ranunculales</taxon>
        <taxon>Ranunculaceae</taxon>
        <taxon>Coptidoideae</taxon>
        <taxon>Coptis</taxon>
    </lineage>
</organism>
<feature type="domain" description="PsbP C-terminal" evidence="1">
    <location>
        <begin position="53"/>
        <end position="145"/>
    </location>
</feature>
<reference evidence="2 3" key="1">
    <citation type="submission" date="2020-10" db="EMBL/GenBank/DDBJ databases">
        <title>The Coptis chinensis genome and diversification of protoberbering-type alkaloids.</title>
        <authorList>
            <person name="Wang B."/>
            <person name="Shu S."/>
            <person name="Song C."/>
            <person name="Liu Y."/>
        </authorList>
    </citation>
    <scope>NUCLEOTIDE SEQUENCE [LARGE SCALE GENOMIC DNA]</scope>
    <source>
        <strain evidence="2">HL-2020</strain>
        <tissue evidence="2">Leaf</tissue>
    </source>
</reference>
<dbReference type="Proteomes" id="UP000631114">
    <property type="component" value="Unassembled WGS sequence"/>
</dbReference>
<dbReference type="SUPFAM" id="SSF55724">
    <property type="entry name" value="Mog1p/PsbP-like"/>
    <property type="match status" value="1"/>
</dbReference>
<keyword evidence="3" id="KW-1185">Reference proteome</keyword>
<dbReference type="GO" id="GO:0019898">
    <property type="term" value="C:extrinsic component of membrane"/>
    <property type="evidence" value="ECO:0007669"/>
    <property type="project" value="InterPro"/>
</dbReference>
<accession>A0A835M1N7</accession>